<reference evidence="1" key="1">
    <citation type="journal article" date="2015" name="Nature">
        <title>Complex archaea that bridge the gap between prokaryotes and eukaryotes.</title>
        <authorList>
            <person name="Spang A."/>
            <person name="Saw J.H."/>
            <person name="Jorgensen S.L."/>
            <person name="Zaremba-Niedzwiedzka K."/>
            <person name="Martijn J."/>
            <person name="Lind A.E."/>
            <person name="van Eijk R."/>
            <person name="Schleper C."/>
            <person name="Guy L."/>
            <person name="Ettema T.J."/>
        </authorList>
    </citation>
    <scope>NUCLEOTIDE SEQUENCE</scope>
</reference>
<comment type="caution">
    <text evidence="1">The sequence shown here is derived from an EMBL/GenBank/DDBJ whole genome shotgun (WGS) entry which is preliminary data.</text>
</comment>
<evidence type="ECO:0000313" key="1">
    <source>
        <dbReference type="EMBL" id="KKN08394.1"/>
    </source>
</evidence>
<name>A0A0F9MRS1_9ZZZZ</name>
<gene>
    <name evidence="1" type="ORF">LCGC14_1057090</name>
</gene>
<dbReference type="AlphaFoldDB" id="A0A0F9MRS1"/>
<sequence length="35" mass="3997">RVKERAAEIFFSAPPYDVICYLIAEIDILIKLGKT</sequence>
<feature type="non-terminal residue" evidence="1">
    <location>
        <position position="1"/>
    </location>
</feature>
<organism evidence="1">
    <name type="scientific">marine sediment metagenome</name>
    <dbReference type="NCBI Taxonomy" id="412755"/>
    <lineage>
        <taxon>unclassified sequences</taxon>
        <taxon>metagenomes</taxon>
        <taxon>ecological metagenomes</taxon>
    </lineage>
</organism>
<proteinExistence type="predicted"/>
<protein>
    <submittedName>
        <fullName evidence="1">Uncharacterized protein</fullName>
    </submittedName>
</protein>
<accession>A0A0F9MRS1</accession>
<dbReference type="EMBL" id="LAZR01004462">
    <property type="protein sequence ID" value="KKN08394.1"/>
    <property type="molecule type" value="Genomic_DNA"/>
</dbReference>